<dbReference type="Proteomes" id="UP000526501">
    <property type="component" value="Unassembled WGS sequence"/>
</dbReference>
<dbReference type="InterPro" id="IPR050790">
    <property type="entry name" value="ExbB/TolQ_transport"/>
</dbReference>
<evidence type="ECO:0000256" key="2">
    <source>
        <dbReference type="ARBA" id="ARBA00022475"/>
    </source>
</evidence>
<comment type="similarity">
    <text evidence="6">Belongs to the exbB/tolQ family.</text>
</comment>
<evidence type="ECO:0000256" key="3">
    <source>
        <dbReference type="ARBA" id="ARBA00022692"/>
    </source>
</evidence>
<dbReference type="GO" id="GO:0017038">
    <property type="term" value="P:protein import"/>
    <property type="evidence" value="ECO:0007669"/>
    <property type="project" value="TreeGrafter"/>
</dbReference>
<sequence>MFLEYFVNLRDFFDKGGVVLFAIFGVLTLMWILILERLFFFLFRLKDVHAATLRDWQSRGDKSSWKAHKIREAMVVTMRLLANKRITLIKTLVAVCPLLGILGTVTGMILVFDVITITGTGNARGMAAGITKATLPTMAGLVASLSGLLCAVRLERAAERAEEKLMDELQISTD</sequence>
<keyword evidence="6" id="KW-0813">Transport</keyword>
<proteinExistence type="inferred from homology"/>
<comment type="subcellular location">
    <subcellularLocation>
        <location evidence="1">Cell membrane</location>
        <topology evidence="1">Multi-pass membrane protein</topology>
    </subcellularLocation>
    <subcellularLocation>
        <location evidence="6">Membrane</location>
        <topology evidence="6">Multi-pass membrane protein</topology>
    </subcellularLocation>
</comment>
<keyword evidence="5 7" id="KW-0472">Membrane</keyword>
<organism evidence="9 10">
    <name type="scientific">Pelagicoccus albus</name>
    <dbReference type="NCBI Taxonomy" id="415222"/>
    <lineage>
        <taxon>Bacteria</taxon>
        <taxon>Pseudomonadati</taxon>
        <taxon>Verrucomicrobiota</taxon>
        <taxon>Opitutia</taxon>
        <taxon>Puniceicoccales</taxon>
        <taxon>Pelagicoccaceae</taxon>
        <taxon>Pelagicoccus</taxon>
    </lineage>
</organism>
<dbReference type="RefSeq" id="WP_185661672.1">
    <property type="nucleotide sequence ID" value="NZ_CAWPOO010000013.1"/>
</dbReference>
<dbReference type="EMBL" id="JACHVC010000013">
    <property type="protein sequence ID" value="MBC2607807.1"/>
    <property type="molecule type" value="Genomic_DNA"/>
</dbReference>
<evidence type="ECO:0000259" key="8">
    <source>
        <dbReference type="Pfam" id="PF01618"/>
    </source>
</evidence>
<evidence type="ECO:0000256" key="4">
    <source>
        <dbReference type="ARBA" id="ARBA00022989"/>
    </source>
</evidence>
<dbReference type="Pfam" id="PF01618">
    <property type="entry name" value="MotA_ExbB"/>
    <property type="match status" value="1"/>
</dbReference>
<protein>
    <submittedName>
        <fullName evidence="9">MotA/TolQ/ExbB proton channel family protein</fullName>
    </submittedName>
</protein>
<dbReference type="AlphaFoldDB" id="A0A7X1EBH0"/>
<reference evidence="9 10" key="1">
    <citation type="submission" date="2020-07" db="EMBL/GenBank/DDBJ databases">
        <authorList>
            <person name="Feng X."/>
        </authorList>
    </citation>
    <scope>NUCLEOTIDE SEQUENCE [LARGE SCALE GENOMIC DNA]</scope>
    <source>
        <strain evidence="9 10">JCM23202</strain>
    </source>
</reference>
<gene>
    <name evidence="9" type="ORF">H5P27_17265</name>
</gene>
<evidence type="ECO:0000313" key="9">
    <source>
        <dbReference type="EMBL" id="MBC2607807.1"/>
    </source>
</evidence>
<accession>A0A7X1EBH0</accession>
<keyword evidence="6" id="KW-0653">Protein transport</keyword>
<evidence type="ECO:0000256" key="6">
    <source>
        <dbReference type="RuleBase" id="RU004057"/>
    </source>
</evidence>
<keyword evidence="2" id="KW-1003">Cell membrane</keyword>
<feature type="transmembrane region" description="Helical" evidence="7">
    <location>
        <begin position="20"/>
        <end position="43"/>
    </location>
</feature>
<keyword evidence="4 7" id="KW-1133">Transmembrane helix</keyword>
<dbReference type="PANTHER" id="PTHR30625">
    <property type="entry name" value="PROTEIN TOLQ"/>
    <property type="match status" value="1"/>
</dbReference>
<feature type="transmembrane region" description="Helical" evidence="7">
    <location>
        <begin position="135"/>
        <end position="154"/>
    </location>
</feature>
<evidence type="ECO:0000256" key="5">
    <source>
        <dbReference type="ARBA" id="ARBA00023136"/>
    </source>
</evidence>
<comment type="caution">
    <text evidence="9">The sequence shown here is derived from an EMBL/GenBank/DDBJ whole genome shotgun (WGS) entry which is preliminary data.</text>
</comment>
<evidence type="ECO:0000313" key="10">
    <source>
        <dbReference type="Proteomes" id="UP000526501"/>
    </source>
</evidence>
<evidence type="ECO:0000256" key="7">
    <source>
        <dbReference type="SAM" id="Phobius"/>
    </source>
</evidence>
<keyword evidence="3 7" id="KW-0812">Transmembrane</keyword>
<dbReference type="GO" id="GO:0005886">
    <property type="term" value="C:plasma membrane"/>
    <property type="evidence" value="ECO:0007669"/>
    <property type="project" value="UniProtKB-SubCell"/>
</dbReference>
<name>A0A7X1EBH0_9BACT</name>
<feature type="transmembrane region" description="Helical" evidence="7">
    <location>
        <begin position="88"/>
        <end position="115"/>
    </location>
</feature>
<evidence type="ECO:0000256" key="1">
    <source>
        <dbReference type="ARBA" id="ARBA00004651"/>
    </source>
</evidence>
<feature type="domain" description="MotA/TolQ/ExbB proton channel" evidence="8">
    <location>
        <begin position="59"/>
        <end position="164"/>
    </location>
</feature>
<dbReference type="InterPro" id="IPR002898">
    <property type="entry name" value="MotA_ExbB_proton_chnl"/>
</dbReference>
<keyword evidence="10" id="KW-1185">Reference proteome</keyword>
<dbReference type="PANTHER" id="PTHR30625:SF18">
    <property type="entry name" value="TONB2 ENERGY TRANSDUCTION SYSTEM INNER MEMBRANE COMPONENT EXBB"/>
    <property type="match status" value="1"/>
</dbReference>